<dbReference type="PROSITE" id="PS50177">
    <property type="entry name" value="NTF2_DOMAIN"/>
    <property type="match status" value="1"/>
</dbReference>
<keyword evidence="6" id="KW-0964">Secreted</keyword>
<evidence type="ECO:0000313" key="10">
    <source>
        <dbReference type="Proteomes" id="UP000237347"/>
    </source>
</evidence>
<dbReference type="GO" id="GO:0052793">
    <property type="term" value="F:pectin acetylesterase activity"/>
    <property type="evidence" value="ECO:0007669"/>
    <property type="project" value="TreeGrafter"/>
</dbReference>
<dbReference type="PANTHER" id="PTHR21562">
    <property type="entry name" value="NOTUM-RELATED"/>
    <property type="match status" value="1"/>
</dbReference>
<keyword evidence="6" id="KW-0378">Hydrolase</keyword>
<dbReference type="EC" id="3.1.1.-" evidence="6"/>
<dbReference type="Gene3D" id="3.10.450.50">
    <property type="match status" value="1"/>
</dbReference>
<accession>A0AAW0M850</accession>
<keyword evidence="4 6" id="KW-0134">Cell wall</keyword>
<dbReference type="EMBL" id="PKMF04000009">
    <property type="protein sequence ID" value="KAK7860043.1"/>
    <property type="molecule type" value="Genomic_DNA"/>
</dbReference>
<comment type="caution">
    <text evidence="9">The sequence shown here is derived from an EMBL/GenBank/DDBJ whole genome shotgun (WGS) entry which is preliminary data.</text>
</comment>
<evidence type="ECO:0000256" key="1">
    <source>
        <dbReference type="ARBA" id="ARBA00003534"/>
    </source>
</evidence>
<sequence>MCKDESPECEESLIGGRNFPTGTAAPMRTAINEKILSLHYGELSAQILTDSLRHKFTQSFFLAPQDKGYFVLNYAFRYVDDGSQSFVNDPTPIEENHVSETAIELSEVVDGEVYNPPENGQASIEEEEILVGEVVDEVSDEWQIVAESNSETEETPKKSSCFFRPNLCSSKAVSKSQEQPVIAGPPPPLVSKTTVSSTNANENSSNKDYEGVQVAGTRLIQWLNLLVWTLVMLKTEGANVSITIVEDAVVKGAVCLDGSPPAYHWDKGFGAGINNWLVHIEGGGWCNNVTLCLNCSETHLGSSKHMDKAVNFTEILSRLQNYNPTKPYVAD</sequence>
<keyword evidence="5 6" id="KW-0961">Cell wall biogenesis/degradation</keyword>
<evidence type="ECO:0000256" key="6">
    <source>
        <dbReference type="RuleBase" id="RU363114"/>
    </source>
</evidence>
<evidence type="ECO:0000259" key="8">
    <source>
        <dbReference type="PROSITE" id="PS50177"/>
    </source>
</evidence>
<evidence type="ECO:0000256" key="5">
    <source>
        <dbReference type="ARBA" id="ARBA00023316"/>
    </source>
</evidence>
<comment type="subcellular location">
    <subcellularLocation>
        <location evidence="2 6">Secreted</location>
        <location evidence="2 6">Cell wall</location>
    </subcellularLocation>
</comment>
<organism evidence="9 10">
    <name type="scientific">Quercus suber</name>
    <name type="common">Cork oak</name>
    <dbReference type="NCBI Taxonomy" id="58331"/>
    <lineage>
        <taxon>Eukaryota</taxon>
        <taxon>Viridiplantae</taxon>
        <taxon>Streptophyta</taxon>
        <taxon>Embryophyta</taxon>
        <taxon>Tracheophyta</taxon>
        <taxon>Spermatophyta</taxon>
        <taxon>Magnoliopsida</taxon>
        <taxon>eudicotyledons</taxon>
        <taxon>Gunneridae</taxon>
        <taxon>Pentapetalae</taxon>
        <taxon>rosids</taxon>
        <taxon>fabids</taxon>
        <taxon>Fagales</taxon>
        <taxon>Fagaceae</taxon>
        <taxon>Quercus</taxon>
    </lineage>
</organism>
<feature type="compositionally biased region" description="Polar residues" evidence="7">
    <location>
        <begin position="191"/>
        <end position="204"/>
    </location>
</feature>
<evidence type="ECO:0000256" key="4">
    <source>
        <dbReference type="ARBA" id="ARBA00022512"/>
    </source>
</evidence>
<dbReference type="PANTHER" id="PTHR21562:SF93">
    <property type="entry name" value="PECTIN ACETYLESTERASE 8"/>
    <property type="match status" value="1"/>
</dbReference>
<protein>
    <recommendedName>
        <fullName evidence="6">Pectin acetylesterase</fullName>
        <ecNumber evidence="6">3.1.1.-</ecNumber>
    </recommendedName>
</protein>
<gene>
    <name evidence="9" type="primary">PAE8_1</name>
    <name evidence="9" type="ORF">CFP56_000479</name>
</gene>
<dbReference type="GO" id="GO:0009505">
    <property type="term" value="C:plant-type cell wall"/>
    <property type="evidence" value="ECO:0007669"/>
    <property type="project" value="TreeGrafter"/>
</dbReference>
<comment type="similarity">
    <text evidence="3 6">Belongs to the pectinacetylesterase family.</text>
</comment>
<feature type="region of interest" description="Disordered" evidence="7">
    <location>
        <begin position="175"/>
        <end position="206"/>
    </location>
</feature>
<dbReference type="InterPro" id="IPR002075">
    <property type="entry name" value="NTF2_dom"/>
</dbReference>
<evidence type="ECO:0000256" key="7">
    <source>
        <dbReference type="SAM" id="MobiDB-lite"/>
    </source>
</evidence>
<dbReference type="Pfam" id="PF02136">
    <property type="entry name" value="NTF2"/>
    <property type="match status" value="1"/>
</dbReference>
<dbReference type="InterPro" id="IPR004963">
    <property type="entry name" value="PAE/NOTUM"/>
</dbReference>
<dbReference type="Proteomes" id="UP000237347">
    <property type="component" value="Unassembled WGS sequence"/>
</dbReference>
<dbReference type="InterPro" id="IPR032710">
    <property type="entry name" value="NTF2-like_dom_sf"/>
</dbReference>
<dbReference type="AlphaFoldDB" id="A0AAW0M850"/>
<reference evidence="9 10" key="1">
    <citation type="journal article" date="2018" name="Sci. Data">
        <title>The draft genome sequence of cork oak.</title>
        <authorList>
            <person name="Ramos A.M."/>
            <person name="Usie A."/>
            <person name="Barbosa P."/>
            <person name="Barros P.M."/>
            <person name="Capote T."/>
            <person name="Chaves I."/>
            <person name="Simoes F."/>
            <person name="Abreu I."/>
            <person name="Carrasquinho I."/>
            <person name="Faro C."/>
            <person name="Guimaraes J.B."/>
            <person name="Mendonca D."/>
            <person name="Nobrega F."/>
            <person name="Rodrigues L."/>
            <person name="Saibo N.J.M."/>
            <person name="Varela M.C."/>
            <person name="Egas C."/>
            <person name="Matos J."/>
            <person name="Miguel C.M."/>
            <person name="Oliveira M.M."/>
            <person name="Ricardo C.P."/>
            <person name="Goncalves S."/>
        </authorList>
    </citation>
    <scope>NUCLEOTIDE SEQUENCE [LARGE SCALE GENOMIC DNA]</scope>
    <source>
        <strain evidence="10">cv. HL8</strain>
    </source>
</reference>
<dbReference type="SUPFAM" id="SSF54427">
    <property type="entry name" value="NTF2-like"/>
    <property type="match status" value="1"/>
</dbReference>
<evidence type="ECO:0000256" key="2">
    <source>
        <dbReference type="ARBA" id="ARBA00004191"/>
    </source>
</evidence>
<name>A0AAW0M850_QUESU</name>
<proteinExistence type="inferred from homology"/>
<evidence type="ECO:0000256" key="3">
    <source>
        <dbReference type="ARBA" id="ARBA00005784"/>
    </source>
</evidence>
<evidence type="ECO:0000313" key="9">
    <source>
        <dbReference type="EMBL" id="KAK7860043.1"/>
    </source>
</evidence>
<dbReference type="InterPro" id="IPR018222">
    <property type="entry name" value="Nuclear_transport_factor_2_euk"/>
</dbReference>
<keyword evidence="10" id="KW-1185">Reference proteome</keyword>
<dbReference type="Pfam" id="PF03283">
    <property type="entry name" value="PAE"/>
    <property type="match status" value="1"/>
</dbReference>
<comment type="function">
    <text evidence="1 6">Hydrolyzes acetyl esters in homogalacturonan regions of pectin. In type I primary cell wall, galacturonic acid residues of pectin can be acetylated at the O-2 and O-3 positions. Decreasing the degree of acetylation of pectin gels in vitro alters their physical properties.</text>
</comment>
<dbReference type="GO" id="GO:0071555">
    <property type="term" value="P:cell wall organization"/>
    <property type="evidence" value="ECO:0007669"/>
    <property type="project" value="UniProtKB-KW"/>
</dbReference>
<feature type="domain" description="NTF2" evidence="8">
    <location>
        <begin position="50"/>
        <end position="78"/>
    </location>
</feature>